<name>A0A218MLF3_9VIRU</name>
<proteinExistence type="predicted"/>
<reference evidence="1" key="2">
    <citation type="journal article" date="2017" name="Nat. Commun.">
        <title>Single-virus genomics reveals hidden cosmopolitan and abundant viruses.</title>
        <authorList>
            <person name="Martinez-Hernandez F."/>
            <person name="Fornas O."/>
            <person name="Lluesma Gomez M."/>
            <person name="Bolduc B."/>
            <person name="de la Cruz Pena M.J."/>
            <person name="Martinez J.M."/>
            <person name="Anton J."/>
            <person name="Gasol J.M."/>
            <person name="Rosselli R."/>
            <person name="Rodriguez-Valera F."/>
            <person name="Sullivan M.B."/>
            <person name="Acinas S.G."/>
            <person name="Martinez-Garcia M."/>
        </authorList>
    </citation>
    <scope>NUCLEOTIDE SEQUENCE</scope>
</reference>
<organism evidence="1">
    <name type="scientific">uncultured virus</name>
    <dbReference type="NCBI Taxonomy" id="340016"/>
    <lineage>
        <taxon>Viruses</taxon>
        <taxon>environmental samples</taxon>
    </lineage>
</organism>
<protein>
    <submittedName>
        <fullName evidence="1">Uncharacterized protein</fullName>
    </submittedName>
</protein>
<evidence type="ECO:0000313" key="1">
    <source>
        <dbReference type="EMBL" id="ASF00122.1"/>
    </source>
</evidence>
<reference evidence="1" key="1">
    <citation type="submission" date="2016-10" db="EMBL/GenBank/DDBJ databases">
        <authorList>
            <person name="Varghese N."/>
        </authorList>
    </citation>
    <scope>NUCLEOTIDE SEQUENCE</scope>
</reference>
<dbReference type="EMBL" id="KY052814">
    <property type="protein sequence ID" value="ASF00122.1"/>
    <property type="molecule type" value="Genomic_DNA"/>
</dbReference>
<sequence length="481" mass="51892">MQPGEALELQNFEPDIEGGYRRINGFSKYVSAVVPQTSSSSEKVLMVATFGDLVVAARGEKIFSATAGGSSWTERDTGRTSAGTYAFERYNFDGNDKLIVVDGANAPTFFNTSMSATDVSNSDVAGSKFITAFRSHMFYAGKSTTPQTLVFSQPFDEDAFGSGSGSIKVDDTITGLKVFRDNLFIFCENRIFKLSGSSSSDFAISAVTRDIGCINGDTIQEFAGDLIFLGPDGLRTVAGTARIGDVELGTISSNVQSIFDENLSSASEFQSVVIPDRTQYRIFFTKSGTAQNSTKGIACVLKGQTFEFSELRGIKPASTDSFVKAGDVIVLHGDYSNGYVYRQEQGNTFDGTAINAKYRSPDMTFGDAGIRKHMQRVVVNFKPESSIDADLFLRYDYESKDSARPAAYELDSQDIAAIYGTSTYGTSSSVVGTYGGASQPLFRQSVEGSGFAVALRVNDGGETAPYSLKGFQLEYQVGARR</sequence>
<accession>A0A218MLF3</accession>